<dbReference type="EMBL" id="SMLW01000672">
    <property type="protein sequence ID" value="MTI28750.1"/>
    <property type="molecule type" value="Genomic_DNA"/>
</dbReference>
<comment type="caution">
    <text evidence="3">The sequence shown here is derived from an EMBL/GenBank/DDBJ whole genome shotgun (WGS) entry which is preliminary data.</text>
</comment>
<feature type="non-terminal residue" evidence="3">
    <location>
        <position position="1"/>
    </location>
</feature>
<dbReference type="RefSeq" id="WP_155176581.1">
    <property type="nucleotide sequence ID" value="NZ_SMLW01000672.1"/>
</dbReference>
<evidence type="ECO:0000313" key="4">
    <source>
        <dbReference type="Proteomes" id="UP000798808"/>
    </source>
</evidence>
<protein>
    <submittedName>
        <fullName evidence="3">AsmA family protein</fullName>
    </submittedName>
</protein>
<dbReference type="Proteomes" id="UP000798808">
    <property type="component" value="Unassembled WGS sequence"/>
</dbReference>
<dbReference type="PANTHER" id="PTHR30441:SF8">
    <property type="entry name" value="DUF748 DOMAIN-CONTAINING PROTEIN"/>
    <property type="match status" value="1"/>
</dbReference>
<organism evidence="3 4">
    <name type="scientific">Fulvivirga kasyanovii</name>
    <dbReference type="NCBI Taxonomy" id="396812"/>
    <lineage>
        <taxon>Bacteria</taxon>
        <taxon>Pseudomonadati</taxon>
        <taxon>Bacteroidota</taxon>
        <taxon>Cytophagia</taxon>
        <taxon>Cytophagales</taxon>
        <taxon>Fulvivirgaceae</taxon>
        <taxon>Fulvivirga</taxon>
    </lineage>
</organism>
<reference evidence="3 4" key="1">
    <citation type="submission" date="2019-02" db="EMBL/GenBank/DDBJ databases">
        <authorList>
            <person name="Goldberg S.R."/>
            <person name="Haltli B.A."/>
            <person name="Correa H."/>
            <person name="Russell K.G."/>
        </authorList>
    </citation>
    <scope>NUCLEOTIDE SEQUENCE [LARGE SCALE GENOMIC DNA]</scope>
    <source>
        <strain evidence="3 4">JCM 16186</strain>
    </source>
</reference>
<evidence type="ECO:0000256" key="1">
    <source>
        <dbReference type="SAM" id="Coils"/>
    </source>
</evidence>
<feature type="domain" description="AsmA" evidence="2">
    <location>
        <begin position="35"/>
        <end position="162"/>
    </location>
</feature>
<keyword evidence="4" id="KW-1185">Reference proteome</keyword>
<dbReference type="InterPro" id="IPR007844">
    <property type="entry name" value="AsmA"/>
</dbReference>
<dbReference type="InterPro" id="IPR052894">
    <property type="entry name" value="AsmA-related"/>
</dbReference>
<dbReference type="PANTHER" id="PTHR30441">
    <property type="entry name" value="DUF748 DOMAIN-CONTAINING PROTEIN"/>
    <property type="match status" value="1"/>
</dbReference>
<keyword evidence="1" id="KW-0175">Coiled coil</keyword>
<accession>A0ABW9RY96</accession>
<evidence type="ECO:0000259" key="2">
    <source>
        <dbReference type="Pfam" id="PF05170"/>
    </source>
</evidence>
<proteinExistence type="predicted"/>
<gene>
    <name evidence="3" type="ORF">E1163_27575</name>
</gene>
<evidence type="ECO:0000313" key="3">
    <source>
        <dbReference type="EMBL" id="MTI28750.1"/>
    </source>
</evidence>
<sequence>FIIPIVFKDDIKASIDKALAESVNADVVWDTEDFGISLFKNFPNATATLNNFGIINKAPFEGQILFAVQHFEVEVDIFSLLGDQIKIKGIQLDNPEIFIKVLEDGTANYDIAVADESAPVETEADTAATEFNIGIDHWQITNGHVVYDDQSLPFKMELKNLQHAGSGDFTQDIFDLTTKTSADSVTVIFDGTEYVTDKHIEIDAILAISDEYGKYTFKENNVKINDFNMSFDGYLALLEDGSMDMDINYGTKENTFKSLLSLVPGIYTADFKDIETEGTLAFNGSVKGKYDSLTMPAFGVALKVNDAMFKYPDLPTAIKNINMDLLVDNQDGVIENTIVNLKQFHMDFGQNPVDAKLLIKNLRNYDMDAEMKGKLNLGELNSMFPMEGMSMKGIFNIDLKASGVYDSVRQVIPAIDANMSMSDGYIKTSEFPYALESLSFSSQITDPTGKMSDFKAVVKDFSMIMDGEPFSANLVLENLDNYKWDLAAKGGIDLEKITKVFPIEGMTLAGKINADIKTAGNMADLEAEKYQNLPTSGTVSVSNFKYTDAELPYDVTISNAMASFDPKQMTLSDYKGTVGKSDMTMNGAISNYIGYLFGENQTLKGTMNFSSNLLDLNEFMTEEEEPAAPTVGEEESYGVVQVPENIDFMLKSDIKKVLIMDMEITNATGNIIVKDGIANLNNLNFNLLEGAFVVNGSYNAREIDKPAYNFNMDIKDLSIQKSFKTFELVRNFAPIAEKVNGKVSTNFKVNGLLDQEMMPNLITTNGGGLLQVAQATVDNSKIVNGIMSLASLDKVDQVKIKDVLMSVKIEDGKLKVEPFDVSLGGYKTTIGGATALDGSISYNLKMDIPAGKLGTQFNNLIASYGGGNNSGSTIPLSIGLGGTYDNPQPKLLMGDQKAQAKEAVKEKAKEEIKDAATDLLKDVKDEKAKEVIGDLLGGDKKDTTKTESTDLQKKVEEEAKDKIKDLFKKKKKGGN</sequence>
<name>A0ABW9RY96_9BACT</name>
<feature type="coiled-coil region" evidence="1">
    <location>
        <begin position="898"/>
        <end position="929"/>
    </location>
</feature>
<dbReference type="Pfam" id="PF05170">
    <property type="entry name" value="AsmA"/>
    <property type="match status" value="1"/>
</dbReference>